<keyword evidence="3" id="KW-1185">Reference proteome</keyword>
<proteinExistence type="predicted"/>
<dbReference type="RefSeq" id="WP_016475363.1">
    <property type="nucleotide sequence ID" value="NZ_KE150482.1"/>
</dbReference>
<gene>
    <name evidence="2" type="ORF">HMPREF1476_02421</name>
</gene>
<dbReference type="PANTHER" id="PTHR34614">
    <property type="match status" value="1"/>
</dbReference>
<dbReference type="HOGENOM" id="CLU_031289_2_0_4"/>
<accession>S3C9F7</accession>
<sequence length="577" mass="66361">MKKTSDKWYFTKETNAKGLCYIYAYQTQWDPVAKKSKRSARKYVGRLAADSVVNITAKFRSEFPQYAQGTFYFGLDKTLVDEAAYRRDFPDAPGPKPAAAEMDTALWDTRSLGFTWALEQLAAQSQVLEHLREIFKEDARSLLNLAIYKLAGGNSMAAMEDWRASVYLPHGPALKSQRISEVLSRVTPKDFARYFHLRHQSKIERMSGADCVHYALDNTTISSYSATIADVAYGHAKRDPELPVLNFTFVCDQDSGDIVFAHAYEGSIPDVTAFGEIVYRMKDAGFDFSKVILVTDRGYQSLINIQKQIDLEVKFIQGIRLSEDIVKRSFDRYDASLHNQRFYDTGERVYAHSTTEAWKQYTDYGSLNKTLHLHLYRFPKADEAEMEELRLQVQQVLDLKNANKQVPPEKWLTYKRFVCERTTAQGRRYWDRDDNAIEAALRYAGRFAIRTNAEANPFKALSIYRLRGQVEQDFNQFKNWVDGNRLRCTDTAYWGKLLVCTLATSLRMMAIKGAHDREQGNRKIPNNSIDCLFTILKQIQADKRQTANAWVTRTITKKQRDMLALLGLENPPRVLKN</sequence>
<comment type="caution">
    <text evidence="2">The sequence shown here is derived from an EMBL/GenBank/DDBJ whole genome shotgun (WGS) entry which is preliminary data.</text>
</comment>
<reference evidence="2 3" key="1">
    <citation type="submission" date="2013-04" db="EMBL/GenBank/DDBJ databases">
        <title>The Genome Sequence of Sutterella wadsworthensis HGA0223.</title>
        <authorList>
            <consortium name="The Broad Institute Genomics Platform"/>
            <person name="Earl A."/>
            <person name="Ward D."/>
            <person name="Feldgarden M."/>
            <person name="Gevers D."/>
            <person name="Schmidt T.M."/>
            <person name="Dover J."/>
            <person name="Dai D."/>
            <person name="Walker B."/>
            <person name="Young S."/>
            <person name="Zeng Q."/>
            <person name="Gargeya S."/>
            <person name="Fitzgerald M."/>
            <person name="Haas B."/>
            <person name="Abouelleil A."/>
            <person name="Allen A.W."/>
            <person name="Alvarado L."/>
            <person name="Arachchi H.M."/>
            <person name="Berlin A.M."/>
            <person name="Chapman S.B."/>
            <person name="Gainer-Dewar J."/>
            <person name="Goldberg J."/>
            <person name="Griggs A."/>
            <person name="Gujja S."/>
            <person name="Hansen M."/>
            <person name="Howarth C."/>
            <person name="Imamovic A."/>
            <person name="Ireland A."/>
            <person name="Larimer J."/>
            <person name="McCowan C."/>
            <person name="Murphy C."/>
            <person name="Pearson M."/>
            <person name="Poon T.W."/>
            <person name="Priest M."/>
            <person name="Roberts A."/>
            <person name="Saif S."/>
            <person name="Shea T."/>
            <person name="Sisk P."/>
            <person name="Sykes S."/>
            <person name="Wortman J."/>
            <person name="Nusbaum C."/>
            <person name="Birren B."/>
        </authorList>
    </citation>
    <scope>NUCLEOTIDE SEQUENCE [LARGE SCALE GENOMIC DNA]</scope>
    <source>
        <strain evidence="2 3">HGA0223</strain>
    </source>
</reference>
<dbReference type="STRING" id="1203554.HMPREF1476_02421"/>
<dbReference type="Proteomes" id="UP000014400">
    <property type="component" value="Unassembled WGS sequence"/>
</dbReference>
<dbReference type="eggNOG" id="COG5421">
    <property type="taxonomic scope" value="Bacteria"/>
</dbReference>
<dbReference type="SUPFAM" id="SSF53098">
    <property type="entry name" value="Ribonuclease H-like"/>
    <property type="match status" value="1"/>
</dbReference>
<evidence type="ECO:0000313" key="2">
    <source>
        <dbReference type="EMBL" id="EPD97369.1"/>
    </source>
</evidence>
<protein>
    <recommendedName>
        <fullName evidence="1">Transposase IS4-like domain-containing protein</fullName>
    </recommendedName>
</protein>
<dbReference type="GO" id="GO:0006313">
    <property type="term" value="P:DNA transposition"/>
    <property type="evidence" value="ECO:0007669"/>
    <property type="project" value="InterPro"/>
</dbReference>
<feature type="domain" description="Transposase IS4-like" evidence="1">
    <location>
        <begin position="213"/>
        <end position="490"/>
    </location>
</feature>
<dbReference type="InterPro" id="IPR002559">
    <property type="entry name" value="Transposase_11"/>
</dbReference>
<dbReference type="GO" id="GO:0003677">
    <property type="term" value="F:DNA binding"/>
    <property type="evidence" value="ECO:0007669"/>
    <property type="project" value="InterPro"/>
</dbReference>
<dbReference type="EMBL" id="ATCF01000039">
    <property type="protein sequence ID" value="EPD97369.1"/>
    <property type="molecule type" value="Genomic_DNA"/>
</dbReference>
<dbReference type="GO" id="GO:0004803">
    <property type="term" value="F:transposase activity"/>
    <property type="evidence" value="ECO:0007669"/>
    <property type="project" value="InterPro"/>
</dbReference>
<dbReference type="PATRIC" id="fig|1203554.3.peg.2497"/>
<name>S3C9F7_9BURK</name>
<evidence type="ECO:0000259" key="1">
    <source>
        <dbReference type="Pfam" id="PF01609"/>
    </source>
</evidence>
<dbReference type="PANTHER" id="PTHR34614:SF2">
    <property type="entry name" value="TRANSPOSASE IS4-LIKE DOMAIN-CONTAINING PROTEIN"/>
    <property type="match status" value="1"/>
</dbReference>
<evidence type="ECO:0000313" key="3">
    <source>
        <dbReference type="Proteomes" id="UP000014400"/>
    </source>
</evidence>
<dbReference type="Pfam" id="PF01609">
    <property type="entry name" value="DDE_Tnp_1"/>
    <property type="match status" value="1"/>
</dbReference>
<dbReference type="InterPro" id="IPR012337">
    <property type="entry name" value="RNaseH-like_sf"/>
</dbReference>
<organism evidence="2 3">
    <name type="scientific">Sutterella wadsworthensis HGA0223</name>
    <dbReference type="NCBI Taxonomy" id="1203554"/>
    <lineage>
        <taxon>Bacteria</taxon>
        <taxon>Pseudomonadati</taxon>
        <taxon>Pseudomonadota</taxon>
        <taxon>Betaproteobacteria</taxon>
        <taxon>Burkholderiales</taxon>
        <taxon>Sutterellaceae</taxon>
        <taxon>Sutterella</taxon>
    </lineage>
</organism>
<dbReference type="AlphaFoldDB" id="S3C9F7"/>